<protein>
    <submittedName>
        <fullName evidence="2">Uncharacterized protein</fullName>
    </submittedName>
</protein>
<accession>A0A1Q6A4S4</accession>
<keyword evidence="1" id="KW-1133">Transmembrane helix</keyword>
<evidence type="ECO:0000256" key="1">
    <source>
        <dbReference type="SAM" id="Phobius"/>
    </source>
</evidence>
<reference evidence="2 3" key="1">
    <citation type="submission" date="2016-11" db="EMBL/GenBank/DDBJ databases">
        <title>Whole Genome Sequencing of Mucilaginibacter polytrichastri RG4-7(T) isolated from the moss sample.</title>
        <authorList>
            <person name="Li Y."/>
        </authorList>
    </citation>
    <scope>NUCLEOTIDE SEQUENCE [LARGE SCALE GENOMIC DNA]</scope>
    <source>
        <strain evidence="2 3">RG4-7</strain>
    </source>
</reference>
<name>A0A1Q6A4S4_9SPHI</name>
<organism evidence="2 3">
    <name type="scientific">Mucilaginibacter polytrichastri</name>
    <dbReference type="NCBI Taxonomy" id="1302689"/>
    <lineage>
        <taxon>Bacteria</taxon>
        <taxon>Pseudomonadati</taxon>
        <taxon>Bacteroidota</taxon>
        <taxon>Sphingobacteriia</taxon>
        <taxon>Sphingobacteriales</taxon>
        <taxon>Sphingobacteriaceae</taxon>
        <taxon>Mucilaginibacter</taxon>
    </lineage>
</organism>
<dbReference type="Proteomes" id="UP000186720">
    <property type="component" value="Unassembled WGS sequence"/>
</dbReference>
<keyword evidence="1" id="KW-0472">Membrane</keyword>
<dbReference type="AlphaFoldDB" id="A0A1Q6A4S4"/>
<evidence type="ECO:0000313" key="3">
    <source>
        <dbReference type="Proteomes" id="UP000186720"/>
    </source>
</evidence>
<sequence>MLVPIFVGYMKNAIIIMAVGAAIGIASCKQHTIDNKAAVKQDSVVKTDSTHLIGVWLDEEIKTEKGEQVAYELVSQGKKTFIQVITFTEKKLNIDDNPAIAPGASLLKTSGNKFVSLERPNEIYMVDKSGELFIYDETGLVAKCKRLL</sequence>
<feature type="transmembrane region" description="Helical" evidence="1">
    <location>
        <begin position="6"/>
        <end position="26"/>
    </location>
</feature>
<keyword evidence="3" id="KW-1185">Reference proteome</keyword>
<dbReference type="STRING" id="1302689.RG47T_4481"/>
<evidence type="ECO:0000313" key="2">
    <source>
        <dbReference type="EMBL" id="OKS89002.1"/>
    </source>
</evidence>
<comment type="caution">
    <text evidence="2">The sequence shown here is derived from an EMBL/GenBank/DDBJ whole genome shotgun (WGS) entry which is preliminary data.</text>
</comment>
<dbReference type="EMBL" id="MPPL01000001">
    <property type="protein sequence ID" value="OKS89002.1"/>
    <property type="molecule type" value="Genomic_DNA"/>
</dbReference>
<gene>
    <name evidence="2" type="ORF">RG47T_4481</name>
</gene>
<keyword evidence="1" id="KW-0812">Transmembrane</keyword>
<proteinExistence type="predicted"/>